<feature type="compositionally biased region" description="Polar residues" evidence="1">
    <location>
        <begin position="30"/>
        <end position="53"/>
    </location>
</feature>
<proteinExistence type="predicted"/>
<dbReference type="Proteomes" id="UP000813427">
    <property type="component" value="Unassembled WGS sequence"/>
</dbReference>
<comment type="caution">
    <text evidence="2">The sequence shown here is derived from an EMBL/GenBank/DDBJ whole genome shotgun (WGS) entry which is preliminary data.</text>
</comment>
<dbReference type="EMBL" id="JAGPXF010000008">
    <property type="protein sequence ID" value="KAH7232855.1"/>
    <property type="molecule type" value="Genomic_DNA"/>
</dbReference>
<evidence type="ECO:0000313" key="2">
    <source>
        <dbReference type="EMBL" id="KAH7232855.1"/>
    </source>
</evidence>
<feature type="region of interest" description="Disordered" evidence="1">
    <location>
        <begin position="30"/>
        <end position="57"/>
    </location>
</feature>
<dbReference type="OrthoDB" id="5201563at2759"/>
<evidence type="ECO:0000256" key="1">
    <source>
        <dbReference type="SAM" id="MobiDB-lite"/>
    </source>
</evidence>
<organism evidence="2 3">
    <name type="scientific">Fusarium tricinctum</name>
    <dbReference type="NCBI Taxonomy" id="61284"/>
    <lineage>
        <taxon>Eukaryota</taxon>
        <taxon>Fungi</taxon>
        <taxon>Dikarya</taxon>
        <taxon>Ascomycota</taxon>
        <taxon>Pezizomycotina</taxon>
        <taxon>Sordariomycetes</taxon>
        <taxon>Hypocreomycetidae</taxon>
        <taxon>Hypocreales</taxon>
        <taxon>Nectriaceae</taxon>
        <taxon>Fusarium</taxon>
        <taxon>Fusarium tricinctum species complex</taxon>
    </lineage>
</organism>
<protein>
    <submittedName>
        <fullName evidence="2">Uncharacterized protein</fullName>
    </submittedName>
</protein>
<accession>A0A8K0RKA0</accession>
<keyword evidence="3" id="KW-1185">Reference proteome</keyword>
<gene>
    <name evidence="2" type="ORF">BKA59DRAFT_408185</name>
</gene>
<evidence type="ECO:0000313" key="3">
    <source>
        <dbReference type="Proteomes" id="UP000813427"/>
    </source>
</evidence>
<name>A0A8K0RKA0_9HYPO</name>
<reference evidence="2" key="1">
    <citation type="journal article" date="2021" name="Nat. Commun.">
        <title>Genetic determinants of endophytism in the Arabidopsis root mycobiome.</title>
        <authorList>
            <person name="Mesny F."/>
            <person name="Miyauchi S."/>
            <person name="Thiergart T."/>
            <person name="Pickel B."/>
            <person name="Atanasova L."/>
            <person name="Karlsson M."/>
            <person name="Huettel B."/>
            <person name="Barry K.W."/>
            <person name="Haridas S."/>
            <person name="Chen C."/>
            <person name="Bauer D."/>
            <person name="Andreopoulos W."/>
            <person name="Pangilinan J."/>
            <person name="LaButti K."/>
            <person name="Riley R."/>
            <person name="Lipzen A."/>
            <person name="Clum A."/>
            <person name="Drula E."/>
            <person name="Henrissat B."/>
            <person name="Kohler A."/>
            <person name="Grigoriev I.V."/>
            <person name="Martin F.M."/>
            <person name="Hacquard S."/>
        </authorList>
    </citation>
    <scope>NUCLEOTIDE SEQUENCE</scope>
    <source>
        <strain evidence="2">MPI-SDFR-AT-0068</strain>
    </source>
</reference>
<dbReference type="AlphaFoldDB" id="A0A8K0RKA0"/>
<sequence length="123" mass="14079">MSTTTIKAPRHTLGTILSDYSIHLSPTHQDVSVAQSDTSTPSPLINQNPSSWPTDHRRVPPYRPVNYDLDPAERIVYNSRVEQGFITTMFFGIRFITVAHRVWTATGGRWRDDIFRYDLGCEQ</sequence>